<organism evidence="4 5">
    <name type="scientific">Paraburkholderia diazotrophica</name>
    <dbReference type="NCBI Taxonomy" id="667676"/>
    <lineage>
        <taxon>Bacteria</taxon>
        <taxon>Pseudomonadati</taxon>
        <taxon>Pseudomonadota</taxon>
        <taxon>Betaproteobacteria</taxon>
        <taxon>Burkholderiales</taxon>
        <taxon>Burkholderiaceae</taxon>
        <taxon>Paraburkholderia</taxon>
    </lineage>
</organism>
<dbReference type="OrthoDB" id="9786435at2"/>
<dbReference type="PANTHER" id="PTHR42879">
    <property type="entry name" value="3-OXOACYL-(ACYL-CARRIER-PROTEIN) REDUCTASE"/>
    <property type="match status" value="1"/>
</dbReference>
<protein>
    <submittedName>
        <fullName evidence="4">3-hydroxybutyrate dehydrogenase</fullName>
    </submittedName>
</protein>
<dbReference type="GO" id="GO:0032787">
    <property type="term" value="P:monocarboxylic acid metabolic process"/>
    <property type="evidence" value="ECO:0007669"/>
    <property type="project" value="UniProtKB-ARBA"/>
</dbReference>
<keyword evidence="5" id="KW-1185">Reference proteome</keyword>
<dbReference type="InterPro" id="IPR002347">
    <property type="entry name" value="SDR_fam"/>
</dbReference>
<dbReference type="Gene3D" id="3.40.50.720">
    <property type="entry name" value="NAD(P)-binding Rossmann-like Domain"/>
    <property type="match status" value="1"/>
</dbReference>
<evidence type="ECO:0000313" key="4">
    <source>
        <dbReference type="EMBL" id="SEI65841.1"/>
    </source>
</evidence>
<dbReference type="InterPro" id="IPR050259">
    <property type="entry name" value="SDR"/>
</dbReference>
<dbReference type="SMART" id="SM00822">
    <property type="entry name" value="PKS_KR"/>
    <property type="match status" value="1"/>
</dbReference>
<dbReference type="STRING" id="667676.SAMN05192539_1003177"/>
<dbReference type="FunFam" id="3.40.50.720:FF:000084">
    <property type="entry name" value="Short-chain dehydrogenase reductase"/>
    <property type="match status" value="1"/>
</dbReference>
<dbReference type="Proteomes" id="UP000198866">
    <property type="component" value="Unassembled WGS sequence"/>
</dbReference>
<dbReference type="PRINTS" id="PR00081">
    <property type="entry name" value="GDHRDH"/>
</dbReference>
<evidence type="ECO:0000256" key="2">
    <source>
        <dbReference type="RuleBase" id="RU000363"/>
    </source>
</evidence>
<evidence type="ECO:0000313" key="5">
    <source>
        <dbReference type="Proteomes" id="UP000198866"/>
    </source>
</evidence>
<dbReference type="CDD" id="cd05233">
    <property type="entry name" value="SDR_c"/>
    <property type="match status" value="1"/>
</dbReference>
<dbReference type="NCBIfam" id="NF009466">
    <property type="entry name" value="PRK12826.1-2"/>
    <property type="match status" value="1"/>
</dbReference>
<dbReference type="PRINTS" id="PR00080">
    <property type="entry name" value="SDRFAMILY"/>
</dbReference>
<evidence type="ECO:0000256" key="1">
    <source>
        <dbReference type="ARBA" id="ARBA00006484"/>
    </source>
</evidence>
<dbReference type="InterPro" id="IPR057326">
    <property type="entry name" value="KR_dom"/>
</dbReference>
<dbReference type="EMBL" id="FNYE01000003">
    <property type="protein sequence ID" value="SEI65841.1"/>
    <property type="molecule type" value="Genomic_DNA"/>
</dbReference>
<feature type="domain" description="Ketoreductase" evidence="3">
    <location>
        <begin position="8"/>
        <end position="187"/>
    </location>
</feature>
<dbReference type="PANTHER" id="PTHR42879:SF2">
    <property type="entry name" value="3-OXOACYL-[ACYL-CARRIER-PROTEIN] REDUCTASE FABG"/>
    <property type="match status" value="1"/>
</dbReference>
<proteinExistence type="inferred from homology"/>
<gene>
    <name evidence="4" type="ORF">SAMN05192539_1003177</name>
</gene>
<accession>A0A1H6SD40</accession>
<dbReference type="SUPFAM" id="SSF51735">
    <property type="entry name" value="NAD(P)-binding Rossmann-fold domains"/>
    <property type="match status" value="1"/>
</dbReference>
<dbReference type="PROSITE" id="PS00061">
    <property type="entry name" value="ADH_SHORT"/>
    <property type="match status" value="1"/>
</dbReference>
<reference evidence="5" key="1">
    <citation type="submission" date="2016-10" db="EMBL/GenBank/DDBJ databases">
        <authorList>
            <person name="Varghese N."/>
            <person name="Submissions S."/>
        </authorList>
    </citation>
    <scope>NUCLEOTIDE SEQUENCE [LARGE SCALE GENOMIC DNA]</scope>
    <source>
        <strain evidence="5">LMG 26031</strain>
    </source>
</reference>
<sequence length="259" mass="26949">MNTTLAGKHAVVTGGGSGIGAATADALVRAGARVTLMGRDAQRLAAQRETLSQHGEVAACISVDVCDESAVNKAFSEAASNAGPIDVLVNNAGQAQAAPFANMDMALWQRMLDVNLTGVFLCTRAVLPSMLERGYGRIVNVASTAGQIGYAYVAAYCAAKHGVIGLTRSLALEVATKGVTVNAVCPGYTETELLRASLDQITAKTSRSEQEARDILVRHNPQRRFVEPAEVANTVLWLCMPGSGSITAQSISVSGGEVT</sequence>
<comment type="similarity">
    <text evidence="1 2">Belongs to the short-chain dehydrogenases/reductases (SDR) family.</text>
</comment>
<dbReference type="RefSeq" id="WP_090863926.1">
    <property type="nucleotide sequence ID" value="NZ_FNYE01000003.1"/>
</dbReference>
<dbReference type="PIRSF" id="PIRSF000126">
    <property type="entry name" value="11-beta-HSD1"/>
    <property type="match status" value="1"/>
</dbReference>
<dbReference type="Pfam" id="PF00106">
    <property type="entry name" value="adh_short"/>
    <property type="match status" value="1"/>
</dbReference>
<dbReference type="InterPro" id="IPR036291">
    <property type="entry name" value="NAD(P)-bd_dom_sf"/>
</dbReference>
<evidence type="ECO:0000259" key="3">
    <source>
        <dbReference type="SMART" id="SM00822"/>
    </source>
</evidence>
<name>A0A1H6SD40_9BURK</name>
<dbReference type="InterPro" id="IPR020904">
    <property type="entry name" value="Sc_DH/Rdtase_CS"/>
</dbReference>
<dbReference type="AlphaFoldDB" id="A0A1H6SD40"/>